<dbReference type="CDD" id="cd01489">
    <property type="entry name" value="Uba2_SUMO"/>
    <property type="match status" value="1"/>
</dbReference>
<keyword evidence="4 9" id="KW-0547">Nucleotide-binding</keyword>
<dbReference type="PIRSF" id="PIRSF039133">
    <property type="entry name" value="SUMO_E1B"/>
    <property type="match status" value="1"/>
</dbReference>
<organism evidence="17">
    <name type="scientific">Eremomyces bilateralis CBS 781.70</name>
    <dbReference type="NCBI Taxonomy" id="1392243"/>
    <lineage>
        <taxon>Eukaryota</taxon>
        <taxon>Fungi</taxon>
        <taxon>Dikarya</taxon>
        <taxon>Ascomycota</taxon>
        <taxon>Pezizomycotina</taxon>
        <taxon>Dothideomycetes</taxon>
        <taxon>Dothideomycetes incertae sedis</taxon>
        <taxon>Eremomycetales</taxon>
        <taxon>Eremomycetaceae</taxon>
        <taxon>Eremomyces</taxon>
    </lineage>
</organism>
<evidence type="ECO:0000256" key="11">
    <source>
        <dbReference type="PIRSR" id="PIRSR039133-2"/>
    </source>
</evidence>
<dbReference type="UniPathway" id="UPA00886"/>
<accession>A0A6G1G8V0</accession>
<dbReference type="Gene3D" id="3.10.290.20">
    <property type="entry name" value="Ubiquitin-like 2 activating enzyme e1b. Chain: B, domain 3"/>
    <property type="match status" value="1"/>
</dbReference>
<feature type="binding site" evidence="11">
    <location>
        <begin position="28"/>
        <end position="33"/>
    </location>
    <ligand>
        <name>ATP</name>
        <dbReference type="ChEBI" id="CHEBI:30616"/>
    </ligand>
</feature>
<dbReference type="GO" id="GO:0019948">
    <property type="term" value="F:SUMO activating enzyme activity"/>
    <property type="evidence" value="ECO:0007669"/>
    <property type="project" value="UniProtKB-UniRule"/>
</dbReference>
<feature type="active site" description="Glycyl thioester intermediate" evidence="10">
    <location>
        <position position="177"/>
    </location>
</feature>
<keyword evidence="7 9" id="KW-0067">ATP-binding</keyword>
<sequence>MSRDKHARQALGNGLHDLVEQTRVLMVGAGGIGCELLKNLTLTGFGEIEIVDLDTIDLSNLNRQFLFRHEHIKKPKALVAKEAAAKFNPKIKLVAHHGNIKDSTFNVEWFKRFTLVFNALDNVDARRHVNKMCLAADIPLVDGGTAGFNGNVRVIKKGVSECYDCQEREAPKGYAVCTIRSTPSQPIHCIVWAKSYLLTEVFGKSEEDAPELDHSEDAENANEIATLQKEAQALKGIRKSMGTPEFGRLVFDKVFGEDIERLLSMDDLWKTRKRPRSLKFEVTSKDAKGLGPSTCKDAQKTWSLAENFVVFLDSLDRLSKRSMALKSEGTAPIIDFDKDDEDTLDFVSASANIRSEIFGIETKSKFDIKQMAGNIIPAIATTNAMIAGLCVLQAFKVLKSEYTKARVIFLSHNAERATNTEPLRPPNPNCRTCGSAQTQVIIDPGRATLQHLIEDVLRLELGYGEELSVSSVEGTLYDPDFEENLGKKFSELGITSNSQITVYDEDDDPRVDLVLHVTEKSLSDASKPVLLPDKFELARKPKSAAAVDQQVSESLLNGTLDGQATGTKRKRGPGDDDLPTSKKEKASDTNGVNPLVIVVEDDTSGALVIDD</sequence>
<evidence type="ECO:0000256" key="8">
    <source>
        <dbReference type="ARBA" id="ARBA00073512"/>
    </source>
</evidence>
<evidence type="ECO:0000256" key="3">
    <source>
        <dbReference type="ARBA" id="ARBA00022723"/>
    </source>
</evidence>
<evidence type="ECO:0000259" key="16">
    <source>
        <dbReference type="Pfam" id="PF14732"/>
    </source>
</evidence>
<dbReference type="Pfam" id="PF00899">
    <property type="entry name" value="ThiF"/>
    <property type="match status" value="1"/>
</dbReference>
<evidence type="ECO:0000256" key="7">
    <source>
        <dbReference type="ARBA" id="ARBA00022840"/>
    </source>
</evidence>
<dbReference type="GO" id="GO:0005737">
    <property type="term" value="C:cytoplasm"/>
    <property type="evidence" value="ECO:0007669"/>
    <property type="project" value="TreeGrafter"/>
</dbReference>
<evidence type="ECO:0000256" key="1">
    <source>
        <dbReference type="ARBA" id="ARBA00004718"/>
    </source>
</evidence>
<dbReference type="RefSeq" id="XP_033535982.1">
    <property type="nucleotide sequence ID" value="XM_033676999.1"/>
</dbReference>
<proteinExistence type="inferred from homology"/>
<evidence type="ECO:0000313" key="19">
    <source>
        <dbReference type="RefSeq" id="XP_033535982.1"/>
    </source>
</evidence>
<keyword evidence="3 9" id="KW-0479">Metal-binding</keyword>
<feature type="compositionally biased region" description="Polar residues" evidence="13">
    <location>
        <begin position="554"/>
        <end position="566"/>
    </location>
</feature>
<evidence type="ECO:0000259" key="15">
    <source>
        <dbReference type="Pfam" id="PF10585"/>
    </source>
</evidence>
<dbReference type="Gene3D" id="3.50.50.80">
    <property type="entry name" value="Ubiquitin-activating enzyme E1, inactive adenylation domain, subdomain 1"/>
    <property type="match status" value="1"/>
</dbReference>
<evidence type="ECO:0000256" key="9">
    <source>
        <dbReference type="PIRNR" id="PIRNR039133"/>
    </source>
</evidence>
<feature type="binding site" evidence="11">
    <location>
        <begin position="60"/>
        <end position="63"/>
    </location>
    <ligand>
        <name>ATP</name>
        <dbReference type="ChEBI" id="CHEBI:30616"/>
    </ligand>
</feature>
<evidence type="ECO:0000256" key="4">
    <source>
        <dbReference type="ARBA" id="ARBA00022741"/>
    </source>
</evidence>
<evidence type="ECO:0000256" key="2">
    <source>
        <dbReference type="ARBA" id="ARBA00005673"/>
    </source>
</evidence>
<dbReference type="GO" id="GO:0005524">
    <property type="term" value="F:ATP binding"/>
    <property type="evidence" value="ECO:0007669"/>
    <property type="project" value="UniProtKB-UniRule"/>
</dbReference>
<dbReference type="EMBL" id="ML975153">
    <property type="protein sequence ID" value="KAF1814351.1"/>
    <property type="molecule type" value="Genomic_DNA"/>
</dbReference>
<evidence type="ECO:0000256" key="13">
    <source>
        <dbReference type="SAM" id="MobiDB-lite"/>
    </source>
</evidence>
<dbReference type="PROSITE" id="PS51257">
    <property type="entry name" value="PROKAR_LIPOPROTEIN"/>
    <property type="match status" value="1"/>
</dbReference>
<dbReference type="InterPro" id="IPR023318">
    <property type="entry name" value="Ub_act_enz_dom_a_sf"/>
</dbReference>
<dbReference type="Proteomes" id="UP000504638">
    <property type="component" value="Unplaced"/>
</dbReference>
<comment type="similarity">
    <text evidence="2 9">Belongs to the ubiquitin-activating E1 family.</text>
</comment>
<dbReference type="GO" id="GO:0016925">
    <property type="term" value="P:protein sumoylation"/>
    <property type="evidence" value="ECO:0007669"/>
    <property type="project" value="UniProtKB-UniRule"/>
</dbReference>
<feature type="binding site" evidence="11">
    <location>
        <position position="52"/>
    </location>
    <ligand>
        <name>ATP</name>
        <dbReference type="ChEBI" id="CHEBI:30616"/>
    </ligand>
</feature>
<dbReference type="InterPro" id="IPR028077">
    <property type="entry name" value="UAE_UbL_dom"/>
</dbReference>
<evidence type="ECO:0000256" key="5">
    <source>
        <dbReference type="ARBA" id="ARBA00022786"/>
    </source>
</evidence>
<dbReference type="Pfam" id="PF14732">
    <property type="entry name" value="UAE_UbL"/>
    <property type="match status" value="1"/>
</dbReference>
<evidence type="ECO:0000256" key="12">
    <source>
        <dbReference type="PIRSR" id="PIRSR039133-3"/>
    </source>
</evidence>
<dbReference type="InterPro" id="IPR042449">
    <property type="entry name" value="Ub-E1_IAD_1"/>
</dbReference>
<dbReference type="OrthoDB" id="10255449at2759"/>
<dbReference type="InterPro" id="IPR030661">
    <property type="entry name" value="Uba2"/>
</dbReference>
<reference evidence="19" key="3">
    <citation type="submission" date="2025-04" db="UniProtKB">
        <authorList>
            <consortium name="RefSeq"/>
        </authorList>
    </citation>
    <scope>IDENTIFICATION</scope>
    <source>
        <strain evidence="19">CBS 781.70</strain>
    </source>
</reference>
<dbReference type="GO" id="GO:0031510">
    <property type="term" value="C:SUMO activating enzyme complex"/>
    <property type="evidence" value="ECO:0007669"/>
    <property type="project" value="UniProtKB-UniRule"/>
</dbReference>
<keyword evidence="5 9" id="KW-0833">Ubl conjugation pathway</keyword>
<dbReference type="InterPro" id="IPR000594">
    <property type="entry name" value="ThiF_NAD_FAD-bd"/>
</dbReference>
<evidence type="ECO:0000256" key="6">
    <source>
        <dbReference type="ARBA" id="ARBA00022833"/>
    </source>
</evidence>
<feature type="binding site" evidence="12">
    <location>
        <position position="162"/>
    </location>
    <ligand>
        <name>Zn(2+)</name>
        <dbReference type="ChEBI" id="CHEBI:29105"/>
    </ligand>
</feature>
<dbReference type="GeneID" id="54417569"/>
<feature type="domain" description="THIF-type NAD/FAD binding fold" evidence="14">
    <location>
        <begin position="14"/>
        <end position="431"/>
    </location>
</feature>
<evidence type="ECO:0000313" key="17">
    <source>
        <dbReference type="EMBL" id="KAF1814351.1"/>
    </source>
</evidence>
<evidence type="ECO:0000259" key="14">
    <source>
        <dbReference type="Pfam" id="PF00899"/>
    </source>
</evidence>
<dbReference type="Pfam" id="PF10585">
    <property type="entry name" value="UBA_E1_SCCH"/>
    <property type="match status" value="1"/>
</dbReference>
<dbReference type="GO" id="GO:0046872">
    <property type="term" value="F:metal ion binding"/>
    <property type="evidence" value="ECO:0007669"/>
    <property type="project" value="UniProtKB-KW"/>
</dbReference>
<dbReference type="InterPro" id="IPR019572">
    <property type="entry name" value="UBA_E1_SCCH"/>
</dbReference>
<feature type="binding site" evidence="11">
    <location>
        <begin position="121"/>
        <end position="126"/>
    </location>
    <ligand>
        <name>ATP</name>
        <dbReference type="ChEBI" id="CHEBI:30616"/>
    </ligand>
</feature>
<dbReference type="Gene3D" id="1.10.10.520">
    <property type="entry name" value="Ubiquitin activating enzymes (Uba3). Chain: B, domain 2"/>
    <property type="match status" value="1"/>
</dbReference>
<dbReference type="FunFam" id="3.40.50.720:FF:000618">
    <property type="entry name" value="SUMO-activating enzyme subunit 2"/>
    <property type="match status" value="1"/>
</dbReference>
<dbReference type="FunFam" id="3.50.50.80:FF:000004">
    <property type="entry name" value="Ubiquitin-activating enzyme E1-like"/>
    <property type="match status" value="1"/>
</dbReference>
<dbReference type="InterPro" id="IPR035985">
    <property type="entry name" value="Ubiquitin-activating_enz"/>
</dbReference>
<feature type="binding site" evidence="12">
    <location>
        <position position="165"/>
    </location>
    <ligand>
        <name>Zn(2+)</name>
        <dbReference type="ChEBI" id="CHEBI:29105"/>
    </ligand>
</feature>
<feature type="binding site" evidence="12">
    <location>
        <position position="430"/>
    </location>
    <ligand>
        <name>Zn(2+)</name>
        <dbReference type="ChEBI" id="CHEBI:29105"/>
    </ligand>
</feature>
<feature type="domain" description="Ubiquitin-activating enzyme SCCH" evidence="15">
    <location>
        <begin position="320"/>
        <end position="369"/>
    </location>
</feature>
<dbReference type="PANTHER" id="PTHR10953">
    <property type="entry name" value="UBIQUITIN-ACTIVATING ENZYME E1"/>
    <property type="match status" value="1"/>
</dbReference>
<evidence type="ECO:0000313" key="18">
    <source>
        <dbReference type="Proteomes" id="UP000504638"/>
    </source>
</evidence>
<feature type="binding site" evidence="12">
    <location>
        <position position="433"/>
    </location>
    <ligand>
        <name>Zn(2+)</name>
        <dbReference type="ChEBI" id="CHEBI:29105"/>
    </ligand>
</feature>
<feature type="domain" description="Ubiquitin/SUMO-activating enzyme ubiquitin-like" evidence="16">
    <location>
        <begin position="440"/>
        <end position="520"/>
    </location>
</feature>
<comment type="subunit">
    <text evidence="9">Heterodimer.</text>
</comment>
<reference evidence="17 19" key="1">
    <citation type="submission" date="2020-01" db="EMBL/GenBank/DDBJ databases">
        <authorList>
            <consortium name="DOE Joint Genome Institute"/>
            <person name="Haridas S."/>
            <person name="Albert R."/>
            <person name="Binder M."/>
            <person name="Bloem J."/>
            <person name="Labutti K."/>
            <person name="Salamov A."/>
            <person name="Andreopoulos B."/>
            <person name="Baker S.E."/>
            <person name="Barry K."/>
            <person name="Bills G."/>
            <person name="Bluhm B.H."/>
            <person name="Cannon C."/>
            <person name="Castanera R."/>
            <person name="Culley D.E."/>
            <person name="Daum C."/>
            <person name="Ezra D."/>
            <person name="Gonzalez J.B."/>
            <person name="Henrissat B."/>
            <person name="Kuo A."/>
            <person name="Liang C."/>
            <person name="Lipzen A."/>
            <person name="Lutzoni F."/>
            <person name="Magnuson J."/>
            <person name="Mondo S."/>
            <person name="Nolan M."/>
            <person name="Ohm R."/>
            <person name="Pangilinan J."/>
            <person name="Park H.-J."/>
            <person name="Ramirez L."/>
            <person name="Alfaro M."/>
            <person name="Sun H."/>
            <person name="Tritt A."/>
            <person name="Yoshinaga Y."/>
            <person name="Zwiers L.-H."/>
            <person name="Turgeon B.G."/>
            <person name="Goodwin S.B."/>
            <person name="Spatafora J.W."/>
            <person name="Crous P.W."/>
            <person name="Grigoriev I.V."/>
        </authorList>
    </citation>
    <scope>NUCLEOTIDE SEQUENCE</scope>
    <source>
        <strain evidence="17 19">CBS 781.70</strain>
    </source>
</reference>
<reference evidence="19" key="2">
    <citation type="submission" date="2020-04" db="EMBL/GenBank/DDBJ databases">
        <authorList>
            <consortium name="NCBI Genome Project"/>
        </authorList>
    </citation>
    <scope>NUCLEOTIDE SEQUENCE</scope>
    <source>
        <strain evidence="19">CBS 781.70</strain>
    </source>
</reference>
<dbReference type="InterPro" id="IPR045886">
    <property type="entry name" value="ThiF/MoeB/HesA"/>
</dbReference>
<feature type="region of interest" description="Disordered" evidence="13">
    <location>
        <begin position="554"/>
        <end position="597"/>
    </location>
</feature>
<name>A0A6G1G8V0_9PEZI</name>
<dbReference type="SUPFAM" id="SSF69572">
    <property type="entry name" value="Activating enzymes of the ubiquitin-like proteins"/>
    <property type="match status" value="1"/>
</dbReference>
<evidence type="ECO:0000256" key="10">
    <source>
        <dbReference type="PIRSR" id="PIRSR039133-1"/>
    </source>
</evidence>
<keyword evidence="6 9" id="KW-0862">Zinc</keyword>
<comment type="pathway">
    <text evidence="1 9">Protein modification; protein sumoylation.</text>
</comment>
<dbReference type="PANTHER" id="PTHR10953:SF5">
    <property type="entry name" value="SUMO-ACTIVATING ENZYME SUBUNIT 2"/>
    <property type="match status" value="1"/>
</dbReference>
<dbReference type="AlphaFoldDB" id="A0A6G1G8V0"/>
<keyword evidence="18" id="KW-1185">Reference proteome</keyword>
<feature type="binding site" evidence="11">
    <location>
        <position position="76"/>
    </location>
    <ligand>
        <name>ATP</name>
        <dbReference type="ChEBI" id="CHEBI:30616"/>
    </ligand>
</feature>
<protein>
    <recommendedName>
        <fullName evidence="8 9">Ubiquitin-activating enzyme E1-like</fullName>
    </recommendedName>
</protein>
<gene>
    <name evidence="17 19" type="ORF">P152DRAFT_413078</name>
</gene>